<comment type="caution">
    <text evidence="3">The sequence shown here is derived from an EMBL/GenBank/DDBJ whole genome shotgun (WGS) entry which is preliminary data.</text>
</comment>
<feature type="region of interest" description="Disordered" evidence="1">
    <location>
        <begin position="143"/>
        <end position="202"/>
    </location>
</feature>
<sequence length="370" mass="41316">MVESSQNRLTEKRSKKNSKSPAKYNTKSTNQGSTKKESQTSSERPRALPPQKPHVGKRIHVYRNGDIYYAGINIVLNSRHDQSLDALLDTISERIGLTHGAKKLYTLDGSQIHHIGELQNNQEYIASSGGFVHLQYGDKKSNEIKSVNSGNMNRSVVKPSRHSRSTEPRKGTKEIHMSNTTARPSARVRASSFVTSKKKPSADVELNVDVKPKLKEKKAKKKNILSIKSKDVPFAQNHLEETIVLESGEPEDANIISRPTTKDVENVHRPSTKQSEQDSAKISNDNGSNGEDHSDETPAAENPDSLDKETHRYEDDFHDEEVAISEEREKVSSAENHTSEPESNNHMSTHEYAEELHSNAEKPSAKAEQV</sequence>
<evidence type="ECO:0000259" key="2">
    <source>
        <dbReference type="PROSITE" id="PS50309"/>
    </source>
</evidence>
<dbReference type="SMART" id="SM00537">
    <property type="entry name" value="DCX"/>
    <property type="match status" value="1"/>
</dbReference>
<evidence type="ECO:0000313" key="3">
    <source>
        <dbReference type="EMBL" id="KAI1728472.1"/>
    </source>
</evidence>
<dbReference type="Proteomes" id="UP001201812">
    <property type="component" value="Unassembled WGS sequence"/>
</dbReference>
<feature type="region of interest" description="Disordered" evidence="1">
    <location>
        <begin position="250"/>
        <end position="370"/>
    </location>
</feature>
<gene>
    <name evidence="3" type="ORF">DdX_00657</name>
</gene>
<keyword evidence="4" id="KW-1185">Reference proteome</keyword>
<reference evidence="3" key="1">
    <citation type="submission" date="2022-01" db="EMBL/GenBank/DDBJ databases">
        <title>Genome Sequence Resource for Two Populations of Ditylenchus destructor, the Migratory Endoparasitic Phytonematode.</title>
        <authorList>
            <person name="Zhang H."/>
            <person name="Lin R."/>
            <person name="Xie B."/>
        </authorList>
    </citation>
    <scope>NUCLEOTIDE SEQUENCE</scope>
    <source>
        <strain evidence="3">BazhouSP</strain>
    </source>
</reference>
<feature type="compositionally biased region" description="Polar residues" evidence="1">
    <location>
        <begin position="144"/>
        <end position="154"/>
    </location>
</feature>
<dbReference type="PROSITE" id="PS50309">
    <property type="entry name" value="DC"/>
    <property type="match status" value="1"/>
</dbReference>
<dbReference type="InterPro" id="IPR036572">
    <property type="entry name" value="Doublecortin_dom_sf"/>
</dbReference>
<feature type="region of interest" description="Disordered" evidence="1">
    <location>
        <begin position="1"/>
        <end position="57"/>
    </location>
</feature>
<dbReference type="Pfam" id="PF03607">
    <property type="entry name" value="DCX"/>
    <property type="match status" value="1"/>
</dbReference>
<proteinExistence type="predicted"/>
<accession>A0AAD4NE47</accession>
<feature type="compositionally biased region" description="Polar residues" evidence="1">
    <location>
        <begin position="280"/>
        <end position="289"/>
    </location>
</feature>
<dbReference type="Gene3D" id="3.10.20.230">
    <property type="entry name" value="Doublecortin domain"/>
    <property type="match status" value="1"/>
</dbReference>
<feature type="compositionally biased region" description="Basic and acidic residues" evidence="1">
    <location>
        <begin position="34"/>
        <end position="46"/>
    </location>
</feature>
<dbReference type="GO" id="GO:0035556">
    <property type="term" value="P:intracellular signal transduction"/>
    <property type="evidence" value="ECO:0007669"/>
    <property type="project" value="InterPro"/>
</dbReference>
<feature type="compositionally biased region" description="Basic and acidic residues" evidence="1">
    <location>
        <begin position="164"/>
        <end position="176"/>
    </location>
</feature>
<feature type="compositionally biased region" description="Basic and acidic residues" evidence="1">
    <location>
        <begin position="305"/>
        <end position="315"/>
    </location>
</feature>
<feature type="compositionally biased region" description="Polar residues" evidence="1">
    <location>
        <begin position="19"/>
        <end position="33"/>
    </location>
</feature>
<protein>
    <submittedName>
        <fullName evidence="3">Doublecortin domain-containing protein</fullName>
    </submittedName>
</protein>
<feature type="domain" description="Doublecortin" evidence="2">
    <location>
        <begin position="57"/>
        <end position="137"/>
    </location>
</feature>
<evidence type="ECO:0000256" key="1">
    <source>
        <dbReference type="SAM" id="MobiDB-lite"/>
    </source>
</evidence>
<evidence type="ECO:0000313" key="4">
    <source>
        <dbReference type="Proteomes" id="UP001201812"/>
    </source>
</evidence>
<feature type="compositionally biased region" description="Basic and acidic residues" evidence="1">
    <location>
        <begin position="348"/>
        <end position="370"/>
    </location>
</feature>
<organism evidence="3 4">
    <name type="scientific">Ditylenchus destructor</name>
    <dbReference type="NCBI Taxonomy" id="166010"/>
    <lineage>
        <taxon>Eukaryota</taxon>
        <taxon>Metazoa</taxon>
        <taxon>Ecdysozoa</taxon>
        <taxon>Nematoda</taxon>
        <taxon>Chromadorea</taxon>
        <taxon>Rhabditida</taxon>
        <taxon>Tylenchina</taxon>
        <taxon>Tylenchomorpha</taxon>
        <taxon>Sphaerularioidea</taxon>
        <taxon>Anguinidae</taxon>
        <taxon>Anguininae</taxon>
        <taxon>Ditylenchus</taxon>
    </lineage>
</organism>
<feature type="compositionally biased region" description="Basic and acidic residues" evidence="1">
    <location>
        <begin position="325"/>
        <end position="340"/>
    </location>
</feature>
<dbReference type="InterPro" id="IPR003533">
    <property type="entry name" value="Doublecortin_dom"/>
</dbReference>
<dbReference type="EMBL" id="JAKKPZ010000001">
    <property type="protein sequence ID" value="KAI1728472.1"/>
    <property type="molecule type" value="Genomic_DNA"/>
</dbReference>
<dbReference type="AlphaFoldDB" id="A0AAD4NE47"/>
<dbReference type="SUPFAM" id="SSF89837">
    <property type="entry name" value="Doublecortin (DC)"/>
    <property type="match status" value="1"/>
</dbReference>
<name>A0AAD4NE47_9BILA</name>